<dbReference type="Proteomes" id="UP001172102">
    <property type="component" value="Unassembled WGS sequence"/>
</dbReference>
<feature type="region of interest" description="Disordered" evidence="1">
    <location>
        <begin position="1"/>
        <end position="21"/>
    </location>
</feature>
<sequence>MAPKRIQVEKASHTRSRQAKSGLIRSTYDTLSSPENASVVKSLTAFGLAVTFLTSSWAEWLLVLVPPAPSATVSS</sequence>
<keyword evidence="3" id="KW-1185">Reference proteome</keyword>
<proteinExistence type="predicted"/>
<organism evidence="2 3">
    <name type="scientific">Lasiosphaeris hirsuta</name>
    <dbReference type="NCBI Taxonomy" id="260670"/>
    <lineage>
        <taxon>Eukaryota</taxon>
        <taxon>Fungi</taxon>
        <taxon>Dikarya</taxon>
        <taxon>Ascomycota</taxon>
        <taxon>Pezizomycotina</taxon>
        <taxon>Sordariomycetes</taxon>
        <taxon>Sordariomycetidae</taxon>
        <taxon>Sordariales</taxon>
        <taxon>Lasiosphaeriaceae</taxon>
        <taxon>Lasiosphaeris</taxon>
    </lineage>
</organism>
<dbReference type="AlphaFoldDB" id="A0AA40A215"/>
<evidence type="ECO:0000313" key="3">
    <source>
        <dbReference type="Proteomes" id="UP001172102"/>
    </source>
</evidence>
<reference evidence="2" key="1">
    <citation type="submission" date="2023-06" db="EMBL/GenBank/DDBJ databases">
        <title>Genome-scale phylogeny and comparative genomics of the fungal order Sordariales.</title>
        <authorList>
            <consortium name="Lawrence Berkeley National Laboratory"/>
            <person name="Hensen N."/>
            <person name="Bonometti L."/>
            <person name="Westerberg I."/>
            <person name="Brannstrom I.O."/>
            <person name="Guillou S."/>
            <person name="Cros-Aarteil S."/>
            <person name="Calhoun S."/>
            <person name="Haridas S."/>
            <person name="Kuo A."/>
            <person name="Mondo S."/>
            <person name="Pangilinan J."/>
            <person name="Riley R."/>
            <person name="Labutti K."/>
            <person name="Andreopoulos B."/>
            <person name="Lipzen A."/>
            <person name="Chen C."/>
            <person name="Yanf M."/>
            <person name="Daum C."/>
            <person name="Ng V."/>
            <person name="Clum A."/>
            <person name="Steindorff A."/>
            <person name="Ohm R."/>
            <person name="Martin F."/>
            <person name="Silar P."/>
            <person name="Natvig D."/>
            <person name="Lalanne C."/>
            <person name="Gautier V."/>
            <person name="Ament-Velasquez S.L."/>
            <person name="Kruys A."/>
            <person name="Hutchinson M.I."/>
            <person name="Powell A.J."/>
            <person name="Barry K."/>
            <person name="Miller A.N."/>
            <person name="Grigoriev I.V."/>
            <person name="Debuchy R."/>
            <person name="Gladieux P."/>
            <person name="Thoren M.H."/>
            <person name="Johannesson H."/>
        </authorList>
    </citation>
    <scope>NUCLEOTIDE SEQUENCE</scope>
    <source>
        <strain evidence="2">SMH4607-1</strain>
    </source>
</reference>
<protein>
    <submittedName>
        <fullName evidence="2">Uncharacterized protein</fullName>
    </submittedName>
</protein>
<evidence type="ECO:0000256" key="1">
    <source>
        <dbReference type="SAM" id="MobiDB-lite"/>
    </source>
</evidence>
<accession>A0AA40A215</accession>
<feature type="compositionally biased region" description="Basic and acidic residues" evidence="1">
    <location>
        <begin position="1"/>
        <end position="12"/>
    </location>
</feature>
<name>A0AA40A215_9PEZI</name>
<evidence type="ECO:0000313" key="2">
    <source>
        <dbReference type="EMBL" id="KAK0707876.1"/>
    </source>
</evidence>
<comment type="caution">
    <text evidence="2">The sequence shown here is derived from an EMBL/GenBank/DDBJ whole genome shotgun (WGS) entry which is preliminary data.</text>
</comment>
<dbReference type="EMBL" id="JAUKUA010000006">
    <property type="protein sequence ID" value="KAK0707876.1"/>
    <property type="molecule type" value="Genomic_DNA"/>
</dbReference>
<gene>
    <name evidence="2" type="ORF">B0H67DRAFT_648012</name>
</gene>